<dbReference type="InterPro" id="IPR000531">
    <property type="entry name" value="Beta-barrel_TonB"/>
</dbReference>
<dbReference type="CDD" id="cd01347">
    <property type="entry name" value="ligand_gated_channel"/>
    <property type="match status" value="1"/>
</dbReference>
<dbReference type="Proteomes" id="UP001459204">
    <property type="component" value="Unassembled WGS sequence"/>
</dbReference>
<keyword evidence="19" id="KW-0675">Receptor</keyword>
<dbReference type="PROSITE" id="PS52016">
    <property type="entry name" value="TONB_DEPENDENT_REC_3"/>
    <property type="match status" value="1"/>
</dbReference>
<protein>
    <submittedName>
        <fullName evidence="19">TonB-dependent receptor</fullName>
    </submittedName>
</protein>
<dbReference type="EMBL" id="JBBWWT010000007">
    <property type="protein sequence ID" value="MEL1265645.1"/>
    <property type="molecule type" value="Genomic_DNA"/>
</dbReference>
<dbReference type="InterPro" id="IPR010916">
    <property type="entry name" value="TonB_box_CS"/>
</dbReference>
<evidence type="ECO:0000256" key="3">
    <source>
        <dbReference type="ARBA" id="ARBA00022452"/>
    </source>
</evidence>
<dbReference type="InterPro" id="IPR039426">
    <property type="entry name" value="TonB-dep_rcpt-like"/>
</dbReference>
<evidence type="ECO:0000259" key="17">
    <source>
        <dbReference type="Pfam" id="PF00593"/>
    </source>
</evidence>
<dbReference type="Pfam" id="PF07715">
    <property type="entry name" value="Plug"/>
    <property type="match status" value="1"/>
</dbReference>
<feature type="domain" description="TonB-dependent receptor plug" evidence="18">
    <location>
        <begin position="66"/>
        <end position="172"/>
    </location>
</feature>
<evidence type="ECO:0000256" key="11">
    <source>
        <dbReference type="ARBA" id="ARBA00023237"/>
    </source>
</evidence>
<dbReference type="PROSITE" id="PS00430">
    <property type="entry name" value="TONB_DEPENDENT_REC_1"/>
    <property type="match status" value="1"/>
</dbReference>
<dbReference type="InterPro" id="IPR010917">
    <property type="entry name" value="TonB_rcpt_CS"/>
</dbReference>
<dbReference type="RefSeq" id="WP_341726816.1">
    <property type="nucleotide sequence ID" value="NZ_JBBWWT010000007.1"/>
</dbReference>
<feature type="chain" id="PRO_5046513281" evidence="16">
    <location>
        <begin position="34"/>
        <end position="797"/>
    </location>
</feature>
<keyword evidence="9 13" id="KW-0798">TonB box</keyword>
<evidence type="ECO:0000313" key="19">
    <source>
        <dbReference type="EMBL" id="MEL1265645.1"/>
    </source>
</evidence>
<evidence type="ECO:0000256" key="4">
    <source>
        <dbReference type="ARBA" id="ARBA00022496"/>
    </source>
</evidence>
<keyword evidence="5 12" id="KW-0812">Transmembrane</keyword>
<dbReference type="PROSITE" id="PS01156">
    <property type="entry name" value="TONB_DEPENDENT_REC_2"/>
    <property type="match status" value="1"/>
</dbReference>
<dbReference type="Gene3D" id="2.40.170.20">
    <property type="entry name" value="TonB-dependent receptor, beta-barrel domain"/>
    <property type="match status" value="2"/>
</dbReference>
<proteinExistence type="inferred from homology"/>
<evidence type="ECO:0000313" key="20">
    <source>
        <dbReference type="Proteomes" id="UP001459204"/>
    </source>
</evidence>
<feature type="short sequence motif" description="TonB box" evidence="13">
    <location>
        <begin position="54"/>
        <end position="60"/>
    </location>
</feature>
<evidence type="ECO:0000256" key="9">
    <source>
        <dbReference type="ARBA" id="ARBA00023077"/>
    </source>
</evidence>
<name>A0ABU9J331_9GAMM</name>
<dbReference type="PANTHER" id="PTHR32552:SF81">
    <property type="entry name" value="TONB-DEPENDENT OUTER MEMBRANE RECEPTOR"/>
    <property type="match status" value="1"/>
</dbReference>
<evidence type="ECO:0000256" key="1">
    <source>
        <dbReference type="ARBA" id="ARBA00004571"/>
    </source>
</evidence>
<accession>A0ABU9J331</accession>
<keyword evidence="8" id="KW-0406">Ion transport</keyword>
<keyword evidence="10 12" id="KW-0472">Membrane</keyword>
<dbReference type="SUPFAM" id="SSF56935">
    <property type="entry name" value="Porins"/>
    <property type="match status" value="1"/>
</dbReference>
<evidence type="ECO:0000259" key="18">
    <source>
        <dbReference type="Pfam" id="PF07715"/>
    </source>
</evidence>
<feature type="short sequence motif" description="TonB C-terminal box" evidence="14">
    <location>
        <begin position="780"/>
        <end position="797"/>
    </location>
</feature>
<keyword evidence="3 12" id="KW-1134">Transmembrane beta strand</keyword>
<comment type="caution">
    <text evidence="19">The sequence shown here is derived from an EMBL/GenBank/DDBJ whole genome shotgun (WGS) entry which is preliminary data.</text>
</comment>
<evidence type="ECO:0000256" key="8">
    <source>
        <dbReference type="ARBA" id="ARBA00023065"/>
    </source>
</evidence>
<evidence type="ECO:0000256" key="16">
    <source>
        <dbReference type="SAM" id="SignalP"/>
    </source>
</evidence>
<dbReference type="Pfam" id="PF00593">
    <property type="entry name" value="TonB_dep_Rec_b-barrel"/>
    <property type="match status" value="1"/>
</dbReference>
<gene>
    <name evidence="19" type="ORF">AAD027_14895</name>
</gene>
<feature type="domain" description="TonB-dependent receptor-like beta-barrel" evidence="17">
    <location>
        <begin position="302"/>
        <end position="760"/>
    </location>
</feature>
<dbReference type="InterPro" id="IPR036942">
    <property type="entry name" value="Beta-barrel_TonB_sf"/>
</dbReference>
<dbReference type="PANTHER" id="PTHR32552">
    <property type="entry name" value="FERRICHROME IRON RECEPTOR-RELATED"/>
    <property type="match status" value="1"/>
</dbReference>
<evidence type="ECO:0000256" key="14">
    <source>
        <dbReference type="PROSITE-ProRule" id="PRU10144"/>
    </source>
</evidence>
<evidence type="ECO:0000256" key="15">
    <source>
        <dbReference type="RuleBase" id="RU003357"/>
    </source>
</evidence>
<sequence>MTQPSACAPAFARRPLCLALCLAMAGLPFAVSAQQADAPDTDNASPAGATQLDTIVVTAQKREQQVSEVPIAITAYSGDFLDRQGITTLGGLAGFVPGLQVQEQSPNNPGYVIRGITSDSGEANVQPRISMFQDGVSISRSRGASVELFDMERVEVLRGPQGTLFGRAAQVGAVHLIQNKARDENSGQLEIGVGSDSQRLASGYVNASIAPEALFARVAVFHEERDGSIDNAAGGTLNGKDTTAVRASLGMLVGEASRIDLIANYQKDSPPGTAFISGTIPNRQGSTSPYADAELNRGDELGLDRKVRGLTALGSFWLGGNWTLDSISGWRSFDSHEEFDADGSRLKAMEFAEIAQGDQWSQEFRFSFDNGDNFAGFFGASYFHEDGSQYVPFSTDERSLLALLSQDATFRDQIGALLGGIPFPAIPLFDANGDPFTSYALPGGLHTLLNSDHREAFANYGTTKAWDVFVDGTWRVTPALELSAGLRATWEEQTAGYQGFAGNAPTLFNGLGAGAPAPLAGNNIINSATDGRLQRTENFDAVVGRIAARYEFSPTLSGYATASRGRRPNVIDVTPQGSEVLPAEIVNSYEIGLKGGTAGGRLAYDMSAYWYDYSDFQTQIPNPTGGTPFLIPTNGGNATAKGIEASITGELADGLVLFANYAWTHARFDDRDDDGNPQLYAGHRFRLTPDHSAALGLDWRVPMGSNSFYLRPSYTWKSRVYFEDENTPGLEQGAYGLLSLRMGMTLDNGRWDIGLWGTNLTDEEYLIDAGNTGRQFGTPTFIAGQPRAYGITAKVRF</sequence>
<evidence type="ECO:0000256" key="5">
    <source>
        <dbReference type="ARBA" id="ARBA00022692"/>
    </source>
</evidence>
<keyword evidence="4" id="KW-0410">Iron transport</keyword>
<feature type="signal peptide" evidence="16">
    <location>
        <begin position="1"/>
        <end position="33"/>
    </location>
</feature>
<evidence type="ECO:0000256" key="6">
    <source>
        <dbReference type="ARBA" id="ARBA00022729"/>
    </source>
</evidence>
<reference evidence="19 20" key="1">
    <citation type="submission" date="2024-04" db="EMBL/GenBank/DDBJ databases">
        <title>Draft genome sequence of Pseudoxanthomonas putridarboris WD12.</title>
        <authorList>
            <person name="Oh J."/>
        </authorList>
    </citation>
    <scope>NUCLEOTIDE SEQUENCE [LARGE SCALE GENOMIC DNA]</scope>
    <source>
        <strain evidence="19 20">WD12</strain>
    </source>
</reference>
<evidence type="ECO:0000256" key="12">
    <source>
        <dbReference type="PROSITE-ProRule" id="PRU01360"/>
    </source>
</evidence>
<keyword evidence="20" id="KW-1185">Reference proteome</keyword>
<keyword evidence="11 12" id="KW-0998">Cell outer membrane</keyword>
<evidence type="ECO:0000256" key="10">
    <source>
        <dbReference type="ARBA" id="ARBA00023136"/>
    </source>
</evidence>
<evidence type="ECO:0000256" key="13">
    <source>
        <dbReference type="PROSITE-ProRule" id="PRU10143"/>
    </source>
</evidence>
<keyword evidence="7" id="KW-0408">Iron</keyword>
<keyword evidence="6 16" id="KW-0732">Signal</keyword>
<comment type="subcellular location">
    <subcellularLocation>
        <location evidence="1 12">Cell outer membrane</location>
        <topology evidence="1 12">Multi-pass membrane protein</topology>
    </subcellularLocation>
</comment>
<comment type="similarity">
    <text evidence="12 15">Belongs to the TonB-dependent receptor family.</text>
</comment>
<evidence type="ECO:0000256" key="2">
    <source>
        <dbReference type="ARBA" id="ARBA00022448"/>
    </source>
</evidence>
<evidence type="ECO:0000256" key="7">
    <source>
        <dbReference type="ARBA" id="ARBA00023004"/>
    </source>
</evidence>
<keyword evidence="2 12" id="KW-0813">Transport</keyword>
<dbReference type="InterPro" id="IPR012910">
    <property type="entry name" value="Plug_dom"/>
</dbReference>
<organism evidence="19 20">
    <name type="scientific">Pseudoxanthomonas putridarboris</name>
    <dbReference type="NCBI Taxonomy" id="752605"/>
    <lineage>
        <taxon>Bacteria</taxon>
        <taxon>Pseudomonadati</taxon>
        <taxon>Pseudomonadota</taxon>
        <taxon>Gammaproteobacteria</taxon>
        <taxon>Lysobacterales</taxon>
        <taxon>Lysobacteraceae</taxon>
        <taxon>Pseudoxanthomonas</taxon>
    </lineage>
</organism>